<accession>A0AAN9KE80</accession>
<reference evidence="1 2" key="1">
    <citation type="submission" date="2024-01" db="EMBL/GenBank/DDBJ databases">
        <title>The genomes of 5 underutilized Papilionoideae crops provide insights into root nodulation and disease resistanc.</title>
        <authorList>
            <person name="Jiang F."/>
        </authorList>
    </citation>
    <scope>NUCLEOTIDE SEQUENCE [LARGE SCALE GENOMIC DNA]</scope>
    <source>
        <strain evidence="1">LVBAO_FW01</strain>
        <tissue evidence="1">Leaves</tissue>
    </source>
</reference>
<evidence type="ECO:0000313" key="2">
    <source>
        <dbReference type="Proteomes" id="UP001367508"/>
    </source>
</evidence>
<comment type="caution">
    <text evidence="1">The sequence shown here is derived from an EMBL/GenBank/DDBJ whole genome shotgun (WGS) entry which is preliminary data.</text>
</comment>
<organism evidence="1 2">
    <name type="scientific">Canavalia gladiata</name>
    <name type="common">Sword bean</name>
    <name type="synonym">Dolichos gladiatus</name>
    <dbReference type="NCBI Taxonomy" id="3824"/>
    <lineage>
        <taxon>Eukaryota</taxon>
        <taxon>Viridiplantae</taxon>
        <taxon>Streptophyta</taxon>
        <taxon>Embryophyta</taxon>
        <taxon>Tracheophyta</taxon>
        <taxon>Spermatophyta</taxon>
        <taxon>Magnoliopsida</taxon>
        <taxon>eudicotyledons</taxon>
        <taxon>Gunneridae</taxon>
        <taxon>Pentapetalae</taxon>
        <taxon>rosids</taxon>
        <taxon>fabids</taxon>
        <taxon>Fabales</taxon>
        <taxon>Fabaceae</taxon>
        <taxon>Papilionoideae</taxon>
        <taxon>50 kb inversion clade</taxon>
        <taxon>NPAAA clade</taxon>
        <taxon>indigoferoid/millettioid clade</taxon>
        <taxon>Phaseoleae</taxon>
        <taxon>Canavalia</taxon>
    </lineage>
</organism>
<protein>
    <submittedName>
        <fullName evidence="1">Uncharacterized protein</fullName>
    </submittedName>
</protein>
<dbReference type="EMBL" id="JAYMYQ010000008">
    <property type="protein sequence ID" value="KAK7315359.1"/>
    <property type="molecule type" value="Genomic_DNA"/>
</dbReference>
<sequence length="118" mass="13970">MTFLLRYEQGRHKRWWPLCMLRVLHQKSMCQDDRLFCKHSFGAADEVEFMNRNHEDLHPFIVISNQKVRRLSTQGLLHPISSEPQDMFLRTICPPILSFTTSIEQGGQSPKWQQCEPE</sequence>
<keyword evidence="2" id="KW-1185">Reference proteome</keyword>
<evidence type="ECO:0000313" key="1">
    <source>
        <dbReference type="EMBL" id="KAK7315359.1"/>
    </source>
</evidence>
<dbReference type="AlphaFoldDB" id="A0AAN9KE80"/>
<proteinExistence type="predicted"/>
<dbReference type="Proteomes" id="UP001367508">
    <property type="component" value="Unassembled WGS sequence"/>
</dbReference>
<gene>
    <name evidence="1" type="ORF">VNO77_33903</name>
</gene>
<name>A0AAN9KE80_CANGL</name>